<feature type="transmembrane region" description="Helical" evidence="1">
    <location>
        <begin position="92"/>
        <end position="116"/>
    </location>
</feature>
<evidence type="ECO:0000313" key="3">
    <source>
        <dbReference type="Proteomes" id="UP001165243"/>
    </source>
</evidence>
<dbReference type="Proteomes" id="UP001165243">
    <property type="component" value="Unassembled WGS sequence"/>
</dbReference>
<feature type="transmembrane region" description="Helical" evidence="1">
    <location>
        <begin position="55"/>
        <end position="80"/>
    </location>
</feature>
<evidence type="ECO:0000256" key="1">
    <source>
        <dbReference type="SAM" id="Phobius"/>
    </source>
</evidence>
<name>A0AAV5PCN4_LACDE</name>
<reference evidence="2" key="1">
    <citation type="submission" date="2023-04" db="EMBL/GenBank/DDBJ databases">
        <title>Draft genome sequences of Lactobacillus delbrueckii subsp. bulgaricus ME-900 and ME-901 with improved acid tolerance.</title>
        <authorList>
            <person name="Ishida T."/>
            <person name="Yamamoto E."/>
            <person name="Koizumi A."/>
            <person name="Fujiwara S."/>
            <person name="Makino S."/>
            <person name="Kano H."/>
            <person name="Kimura K."/>
        </authorList>
    </citation>
    <scope>NUCLEOTIDE SEQUENCE</scope>
    <source>
        <strain evidence="2">ME-900</strain>
    </source>
</reference>
<feature type="transmembrane region" description="Helical" evidence="1">
    <location>
        <begin position="128"/>
        <end position="150"/>
    </location>
</feature>
<protein>
    <submittedName>
        <fullName evidence="2">Uncharacterized protein</fullName>
    </submittedName>
</protein>
<evidence type="ECO:0000313" key="2">
    <source>
        <dbReference type="EMBL" id="GMB86271.1"/>
    </source>
</evidence>
<proteinExistence type="predicted"/>
<comment type="caution">
    <text evidence="2">The sequence shown here is derived from an EMBL/GenBank/DDBJ whole genome shotgun (WGS) entry which is preliminary data.</text>
</comment>
<dbReference type="RefSeq" id="WP_014564455.1">
    <property type="nucleotide sequence ID" value="NZ_BSWJ01000005.1"/>
</dbReference>
<organism evidence="2 3">
    <name type="scientific">Lactobacillus delbrueckii subsp. bulgaricus</name>
    <dbReference type="NCBI Taxonomy" id="1585"/>
    <lineage>
        <taxon>Bacteria</taxon>
        <taxon>Bacillati</taxon>
        <taxon>Bacillota</taxon>
        <taxon>Bacilli</taxon>
        <taxon>Lactobacillales</taxon>
        <taxon>Lactobacillaceae</taxon>
        <taxon>Lactobacillus</taxon>
    </lineage>
</organism>
<sequence length="225" mass="25447">MILLLLRSSLQIKRHNRQHYWFNVSLIIQATYLFLDGTRTLMMNHILPSNEALVNFASLCLAITLNILSYTTLMFVAYKIELPLAEDKRQNRIVLGLPIAISIFDIVCALFAPNLIFSANDINAFTPFFSTLFLLLPIGYSTFVFGVTAYNALINRKNGLGHYYLVLSFYPVLMTVFGFIERHVQAAGHRDFMRGDREPEPVRLPQGDRLPVPAGLPLRGFHAAG</sequence>
<keyword evidence="1" id="KW-0472">Membrane</keyword>
<keyword evidence="1" id="KW-0812">Transmembrane</keyword>
<feature type="transmembrane region" description="Helical" evidence="1">
    <location>
        <begin position="20"/>
        <end position="35"/>
    </location>
</feature>
<dbReference type="EMBL" id="BSWK01000006">
    <property type="protein sequence ID" value="GMB86271.1"/>
    <property type="molecule type" value="Genomic_DNA"/>
</dbReference>
<accession>A0AAV5PCN4</accession>
<gene>
    <name evidence="2" type="ORF">ME0900_06440</name>
</gene>
<keyword evidence="1" id="KW-1133">Transmembrane helix</keyword>
<dbReference type="AlphaFoldDB" id="A0AAV5PCN4"/>
<feature type="transmembrane region" description="Helical" evidence="1">
    <location>
        <begin position="162"/>
        <end position="180"/>
    </location>
</feature>